<evidence type="ECO:0000256" key="5">
    <source>
        <dbReference type="ARBA" id="ARBA00022857"/>
    </source>
</evidence>
<dbReference type="GO" id="GO:0046655">
    <property type="term" value="P:folic acid metabolic process"/>
    <property type="evidence" value="ECO:0007669"/>
    <property type="project" value="TreeGrafter"/>
</dbReference>
<dbReference type="EC" id="1.5.1.3" evidence="3 8"/>
<dbReference type="PANTHER" id="PTHR48069:SF3">
    <property type="entry name" value="DIHYDROFOLATE REDUCTASE"/>
    <property type="match status" value="1"/>
</dbReference>
<evidence type="ECO:0000256" key="8">
    <source>
        <dbReference type="PIRNR" id="PIRNR000194"/>
    </source>
</evidence>
<dbReference type="GO" id="GO:0046452">
    <property type="term" value="P:dihydrofolate metabolic process"/>
    <property type="evidence" value="ECO:0007669"/>
    <property type="project" value="TreeGrafter"/>
</dbReference>
<sequence>MSRPLAIVVAVAENGVIGRDNGLAWHQRADLKRFRALTLGKPIVMGRKTYASIGKPLPGRETVVLTRDPAFAAPGVHVAHDLPGAMRLADEIAGRMGADEIPVVGGAELYRAALPLADRLHLTLVHAEPEGDVSFPDYDPADFVETWRESHPAGPHDDHPFTFIDLRRRRPAASC</sequence>
<accession>A0A5B2VV82</accession>
<dbReference type="InterPro" id="IPR024072">
    <property type="entry name" value="DHFR-like_dom_sf"/>
</dbReference>
<reference evidence="10 11" key="1">
    <citation type="submission" date="2019-09" db="EMBL/GenBank/DDBJ databases">
        <title>Salinarimonas rosea gen. nov., sp. nov., a new member of the a-2 subgroup of the Proteobacteria.</title>
        <authorList>
            <person name="Liu J."/>
        </authorList>
    </citation>
    <scope>NUCLEOTIDE SEQUENCE [LARGE SCALE GENOMIC DNA]</scope>
    <source>
        <strain evidence="10 11">BN140002</strain>
    </source>
</reference>
<keyword evidence="11" id="KW-1185">Reference proteome</keyword>
<proteinExistence type="inferred from homology"/>
<dbReference type="GO" id="GO:0005829">
    <property type="term" value="C:cytosol"/>
    <property type="evidence" value="ECO:0007669"/>
    <property type="project" value="TreeGrafter"/>
</dbReference>
<dbReference type="PANTHER" id="PTHR48069">
    <property type="entry name" value="DIHYDROFOLATE REDUCTASE"/>
    <property type="match status" value="1"/>
</dbReference>
<evidence type="ECO:0000256" key="2">
    <source>
        <dbReference type="ARBA" id="ARBA00009539"/>
    </source>
</evidence>
<evidence type="ECO:0000256" key="4">
    <source>
        <dbReference type="ARBA" id="ARBA00022563"/>
    </source>
</evidence>
<name>A0A5B2VV82_9HYPH</name>
<dbReference type="AlphaFoldDB" id="A0A5B2VV82"/>
<dbReference type="GO" id="GO:0006730">
    <property type="term" value="P:one-carbon metabolic process"/>
    <property type="evidence" value="ECO:0007669"/>
    <property type="project" value="UniProtKB-KW"/>
</dbReference>
<protein>
    <recommendedName>
        <fullName evidence="3 8">Dihydrofolate reductase</fullName>
        <ecNumber evidence="3 8">1.5.1.3</ecNumber>
    </recommendedName>
</protein>
<evidence type="ECO:0000256" key="3">
    <source>
        <dbReference type="ARBA" id="ARBA00012856"/>
    </source>
</evidence>
<evidence type="ECO:0000256" key="1">
    <source>
        <dbReference type="ARBA" id="ARBA00004903"/>
    </source>
</evidence>
<evidence type="ECO:0000259" key="9">
    <source>
        <dbReference type="PROSITE" id="PS51330"/>
    </source>
</evidence>
<dbReference type="PRINTS" id="PR00070">
    <property type="entry name" value="DHFR"/>
</dbReference>
<dbReference type="PROSITE" id="PS51330">
    <property type="entry name" value="DHFR_2"/>
    <property type="match status" value="1"/>
</dbReference>
<dbReference type="RefSeq" id="WP_149815493.1">
    <property type="nucleotide sequence ID" value="NZ_VUOA01000006.1"/>
</dbReference>
<comment type="similarity">
    <text evidence="2 8">Belongs to the dihydrofolate reductase family.</text>
</comment>
<dbReference type="InterPro" id="IPR012259">
    <property type="entry name" value="DHFR"/>
</dbReference>
<evidence type="ECO:0000313" key="11">
    <source>
        <dbReference type="Proteomes" id="UP000323142"/>
    </source>
</evidence>
<dbReference type="Proteomes" id="UP000323142">
    <property type="component" value="Unassembled WGS sequence"/>
</dbReference>
<keyword evidence="4 8" id="KW-0554">One-carbon metabolism</keyword>
<gene>
    <name evidence="10" type="ORF">F0L46_02730</name>
</gene>
<dbReference type="GO" id="GO:0050661">
    <property type="term" value="F:NADP binding"/>
    <property type="evidence" value="ECO:0007669"/>
    <property type="project" value="InterPro"/>
</dbReference>
<keyword evidence="5 8" id="KW-0521">NADP</keyword>
<dbReference type="InterPro" id="IPR001796">
    <property type="entry name" value="DHFR_dom"/>
</dbReference>
<dbReference type="SUPFAM" id="SSF53597">
    <property type="entry name" value="Dihydrofolate reductase-like"/>
    <property type="match status" value="1"/>
</dbReference>
<comment type="function">
    <text evidence="7 8">Key enzyme in folate metabolism. Catalyzes an essential reaction for de novo glycine and purine synthesis, and for DNA precursor synthesis.</text>
</comment>
<reference evidence="10 11" key="2">
    <citation type="submission" date="2019-09" db="EMBL/GenBank/DDBJ databases">
        <authorList>
            <person name="Jin C."/>
        </authorList>
    </citation>
    <scope>NUCLEOTIDE SEQUENCE [LARGE SCALE GENOMIC DNA]</scope>
    <source>
        <strain evidence="10 11">BN140002</strain>
    </source>
</reference>
<dbReference type="EMBL" id="VUOA01000006">
    <property type="protein sequence ID" value="KAA2242222.1"/>
    <property type="molecule type" value="Genomic_DNA"/>
</dbReference>
<dbReference type="Gene3D" id="3.40.430.10">
    <property type="entry name" value="Dihydrofolate Reductase, subunit A"/>
    <property type="match status" value="1"/>
</dbReference>
<evidence type="ECO:0000313" key="10">
    <source>
        <dbReference type="EMBL" id="KAA2242222.1"/>
    </source>
</evidence>
<evidence type="ECO:0000256" key="6">
    <source>
        <dbReference type="ARBA" id="ARBA00023002"/>
    </source>
</evidence>
<dbReference type="OrthoDB" id="9804315at2"/>
<keyword evidence="6 8" id="KW-0560">Oxidoreductase</keyword>
<dbReference type="PIRSF" id="PIRSF000194">
    <property type="entry name" value="DHFR"/>
    <property type="match status" value="1"/>
</dbReference>
<comment type="catalytic activity">
    <reaction evidence="8">
        <text>(6S)-5,6,7,8-tetrahydrofolate + NADP(+) = 7,8-dihydrofolate + NADPH + H(+)</text>
        <dbReference type="Rhea" id="RHEA:15009"/>
        <dbReference type="ChEBI" id="CHEBI:15378"/>
        <dbReference type="ChEBI" id="CHEBI:57451"/>
        <dbReference type="ChEBI" id="CHEBI:57453"/>
        <dbReference type="ChEBI" id="CHEBI:57783"/>
        <dbReference type="ChEBI" id="CHEBI:58349"/>
        <dbReference type="EC" id="1.5.1.3"/>
    </reaction>
</comment>
<comment type="caution">
    <text evidence="10">The sequence shown here is derived from an EMBL/GenBank/DDBJ whole genome shotgun (WGS) entry which is preliminary data.</text>
</comment>
<dbReference type="Pfam" id="PF00186">
    <property type="entry name" value="DHFR_1"/>
    <property type="match status" value="1"/>
</dbReference>
<dbReference type="GO" id="GO:0046654">
    <property type="term" value="P:tetrahydrofolate biosynthetic process"/>
    <property type="evidence" value="ECO:0007669"/>
    <property type="project" value="UniProtKB-UniPathway"/>
</dbReference>
<organism evidence="10 11">
    <name type="scientific">Salinarimonas soli</name>
    <dbReference type="NCBI Taxonomy" id="1638099"/>
    <lineage>
        <taxon>Bacteria</taxon>
        <taxon>Pseudomonadati</taxon>
        <taxon>Pseudomonadota</taxon>
        <taxon>Alphaproteobacteria</taxon>
        <taxon>Hyphomicrobiales</taxon>
        <taxon>Salinarimonadaceae</taxon>
        <taxon>Salinarimonas</taxon>
    </lineage>
</organism>
<dbReference type="UniPathway" id="UPA00077">
    <property type="reaction ID" value="UER00158"/>
</dbReference>
<evidence type="ECO:0000256" key="7">
    <source>
        <dbReference type="ARBA" id="ARBA00025067"/>
    </source>
</evidence>
<feature type="domain" description="DHFR" evidence="9">
    <location>
        <begin position="4"/>
        <end position="168"/>
    </location>
</feature>
<comment type="pathway">
    <text evidence="1 8">Cofactor biosynthesis; tetrahydrofolate biosynthesis; 5,6,7,8-tetrahydrofolate from 7,8-dihydrofolate: step 1/1.</text>
</comment>
<dbReference type="CDD" id="cd00209">
    <property type="entry name" value="DHFR"/>
    <property type="match status" value="1"/>
</dbReference>
<dbReference type="GO" id="GO:0004146">
    <property type="term" value="F:dihydrofolate reductase activity"/>
    <property type="evidence" value="ECO:0007669"/>
    <property type="project" value="UniProtKB-EC"/>
</dbReference>